<dbReference type="InterPro" id="IPR010917">
    <property type="entry name" value="TonB_rcpt_CS"/>
</dbReference>
<evidence type="ECO:0000256" key="6">
    <source>
        <dbReference type="ARBA" id="ARBA00022729"/>
    </source>
</evidence>
<dbReference type="GO" id="GO:0009279">
    <property type="term" value="C:cell outer membrane"/>
    <property type="evidence" value="ECO:0007669"/>
    <property type="project" value="UniProtKB-SubCell"/>
</dbReference>
<dbReference type="Pfam" id="PF07715">
    <property type="entry name" value="Plug"/>
    <property type="match status" value="1"/>
</dbReference>
<dbReference type="InterPro" id="IPR039426">
    <property type="entry name" value="TonB-dep_rcpt-like"/>
</dbReference>
<keyword evidence="3 12" id="KW-1134">Transmembrane beta strand</keyword>
<dbReference type="Proteomes" id="UP000548867">
    <property type="component" value="Unassembled WGS sequence"/>
</dbReference>
<dbReference type="RefSeq" id="WP_246404461.1">
    <property type="nucleotide sequence ID" value="NZ_JACIDX010000007.1"/>
</dbReference>
<feature type="domain" description="TonB-dependent receptor-like beta-barrel" evidence="15">
    <location>
        <begin position="312"/>
        <end position="865"/>
    </location>
</feature>
<dbReference type="PROSITE" id="PS52016">
    <property type="entry name" value="TONB_DEPENDENT_REC_3"/>
    <property type="match status" value="1"/>
</dbReference>
<name>A0A7W6CIL6_9SPHN</name>
<sequence>MNQTSVLRAYGASTSRAGASRGDHAFSSGRRMALTAGGAGLALAAAMAWATPALAASDAGADDQVNNEIVVTATKREQTLQQVPVAVTVTTADVINRAKIRDIKDLTSVVPSLRVSEHQSSAQTDFLIRGFGNGANNAGIEPSVGVFIDGVYRSRSAAQIADFPDVKRVEVLRGPQSTLFGKNASAGVVSISTMEPQFKPGGSAEISYGNYNALVVKGMYTTPLSDTVAVSVAGGYNRRDGFVHDGATGGNTNNRNRWFARGQLLWVPDNGPRVRIIADYSQINETCCAVVNLLSSSSTAAIQAVGGKVNAPANPYGDVYNNFASTNRIRDYGFSAQIDHEIHGIKLTSITAYRHNTNYNNQDSDFTSADLLGQNSANVTINTFTQELRATAKLGDKVNLLLGAYYFNEKINQTGALLYGSQMRSYADLLIRGASANTLNVASLEGTFGTLQGNPAKYTGQFFKQGSGLSEAYHLANEAISIFGQMDWKIAPRVTLTGGLNYTKDNKHYATGVVSSDVFSGIDLNAMRTAATNAGISQTIGGLLSVPGGFASPAQIAGFASANPTAYNSVVTGVSNQTAQLLALRALQFMPPFLNVPNGVESGRTNDGNLSFTARVAYEASKHMNFYASIGTGFKASSINLSRDSRPALSDAAAIAASGLATTNLRYGGRFARPEKSTVYEAGMKANWSVATLNVAAFYQSIKDFQSNIFTGIGFDLLNADKESVYGFEFEGSVRPTPELTLAAAVTYLVPKYNRFTNSSFGDISGATPAGIAPLSTTMSATWDKPIGGEQHIILRGNWHYESPVQNQDGMPGFITKNPLTGAIISYQTGLDAARPFKRTVSEIDASATWQISKKFELSLWGRNLTDNRYITVIFDSPAQSGSISGYVNTPRTFGVAALAKF</sequence>
<dbReference type="PROSITE" id="PS51318">
    <property type="entry name" value="TAT"/>
    <property type="match status" value="1"/>
</dbReference>
<keyword evidence="7" id="KW-0408">Iron</keyword>
<protein>
    <submittedName>
        <fullName evidence="17">Outer membrane receptor protein involved in Fe transport</fullName>
    </submittedName>
</protein>
<proteinExistence type="inferred from homology"/>
<gene>
    <name evidence="17" type="ORF">GGR38_002040</name>
</gene>
<keyword evidence="11 12" id="KW-0998">Cell outer membrane</keyword>
<evidence type="ECO:0000256" key="14">
    <source>
        <dbReference type="RuleBase" id="RU003357"/>
    </source>
</evidence>
<organism evidence="17 18">
    <name type="scientific">Novosphingobium sediminicola</name>
    <dbReference type="NCBI Taxonomy" id="563162"/>
    <lineage>
        <taxon>Bacteria</taxon>
        <taxon>Pseudomonadati</taxon>
        <taxon>Pseudomonadota</taxon>
        <taxon>Alphaproteobacteria</taxon>
        <taxon>Sphingomonadales</taxon>
        <taxon>Sphingomonadaceae</taxon>
        <taxon>Novosphingobium</taxon>
    </lineage>
</organism>
<feature type="short sequence motif" description="TonB C-terminal box" evidence="13">
    <location>
        <begin position="885"/>
        <end position="902"/>
    </location>
</feature>
<evidence type="ECO:0000313" key="17">
    <source>
        <dbReference type="EMBL" id="MBB3955088.1"/>
    </source>
</evidence>
<dbReference type="SUPFAM" id="SSF56935">
    <property type="entry name" value="Porins"/>
    <property type="match status" value="1"/>
</dbReference>
<evidence type="ECO:0000256" key="8">
    <source>
        <dbReference type="ARBA" id="ARBA00023065"/>
    </source>
</evidence>
<keyword evidence="5 12" id="KW-0812">Transmembrane</keyword>
<evidence type="ECO:0000313" key="18">
    <source>
        <dbReference type="Proteomes" id="UP000548867"/>
    </source>
</evidence>
<evidence type="ECO:0000256" key="4">
    <source>
        <dbReference type="ARBA" id="ARBA00022496"/>
    </source>
</evidence>
<keyword evidence="10 12" id="KW-0472">Membrane</keyword>
<dbReference type="PANTHER" id="PTHR32552">
    <property type="entry name" value="FERRICHROME IRON RECEPTOR-RELATED"/>
    <property type="match status" value="1"/>
</dbReference>
<dbReference type="AlphaFoldDB" id="A0A7W6CIL6"/>
<dbReference type="PROSITE" id="PS01156">
    <property type="entry name" value="TONB_DEPENDENT_REC_2"/>
    <property type="match status" value="1"/>
</dbReference>
<evidence type="ECO:0000256" key="1">
    <source>
        <dbReference type="ARBA" id="ARBA00004571"/>
    </source>
</evidence>
<keyword evidence="9 14" id="KW-0798">TonB box</keyword>
<keyword evidence="2 12" id="KW-0813">Transport</keyword>
<comment type="similarity">
    <text evidence="12 14">Belongs to the TonB-dependent receptor family.</text>
</comment>
<keyword evidence="18" id="KW-1185">Reference proteome</keyword>
<accession>A0A7W6CIL6</accession>
<dbReference type="InterPro" id="IPR006311">
    <property type="entry name" value="TAT_signal"/>
</dbReference>
<evidence type="ECO:0000259" key="15">
    <source>
        <dbReference type="Pfam" id="PF00593"/>
    </source>
</evidence>
<evidence type="ECO:0000259" key="16">
    <source>
        <dbReference type="Pfam" id="PF07715"/>
    </source>
</evidence>
<reference evidence="17 18" key="1">
    <citation type="submission" date="2020-08" db="EMBL/GenBank/DDBJ databases">
        <title>Genomic Encyclopedia of Type Strains, Phase IV (KMG-IV): sequencing the most valuable type-strain genomes for metagenomic binning, comparative biology and taxonomic classification.</title>
        <authorList>
            <person name="Goeker M."/>
        </authorList>
    </citation>
    <scope>NUCLEOTIDE SEQUENCE [LARGE SCALE GENOMIC DNA]</scope>
    <source>
        <strain evidence="17 18">DSM 27057</strain>
    </source>
</reference>
<keyword evidence="17" id="KW-0675">Receptor</keyword>
<keyword evidence="4" id="KW-0410">Iron transport</keyword>
<dbReference type="PANTHER" id="PTHR32552:SF81">
    <property type="entry name" value="TONB-DEPENDENT OUTER MEMBRANE RECEPTOR"/>
    <property type="match status" value="1"/>
</dbReference>
<evidence type="ECO:0000256" key="2">
    <source>
        <dbReference type="ARBA" id="ARBA00022448"/>
    </source>
</evidence>
<evidence type="ECO:0000256" key="7">
    <source>
        <dbReference type="ARBA" id="ARBA00023004"/>
    </source>
</evidence>
<comment type="caution">
    <text evidence="17">The sequence shown here is derived from an EMBL/GenBank/DDBJ whole genome shotgun (WGS) entry which is preliminary data.</text>
</comment>
<evidence type="ECO:0000256" key="3">
    <source>
        <dbReference type="ARBA" id="ARBA00022452"/>
    </source>
</evidence>
<dbReference type="InterPro" id="IPR000531">
    <property type="entry name" value="Beta-barrel_TonB"/>
</dbReference>
<dbReference type="EMBL" id="JACIDX010000007">
    <property type="protein sequence ID" value="MBB3955088.1"/>
    <property type="molecule type" value="Genomic_DNA"/>
</dbReference>
<evidence type="ECO:0000256" key="13">
    <source>
        <dbReference type="PROSITE-ProRule" id="PRU10144"/>
    </source>
</evidence>
<evidence type="ECO:0000256" key="12">
    <source>
        <dbReference type="PROSITE-ProRule" id="PRU01360"/>
    </source>
</evidence>
<dbReference type="InterPro" id="IPR036942">
    <property type="entry name" value="Beta-barrel_TonB_sf"/>
</dbReference>
<feature type="domain" description="TonB-dependent receptor plug" evidence="16">
    <location>
        <begin position="80"/>
        <end position="188"/>
    </location>
</feature>
<evidence type="ECO:0000256" key="5">
    <source>
        <dbReference type="ARBA" id="ARBA00022692"/>
    </source>
</evidence>
<evidence type="ECO:0000256" key="11">
    <source>
        <dbReference type="ARBA" id="ARBA00023237"/>
    </source>
</evidence>
<comment type="subcellular location">
    <subcellularLocation>
        <location evidence="1 12">Cell outer membrane</location>
        <topology evidence="1 12">Multi-pass membrane protein</topology>
    </subcellularLocation>
</comment>
<dbReference type="Pfam" id="PF00593">
    <property type="entry name" value="TonB_dep_Rec_b-barrel"/>
    <property type="match status" value="1"/>
</dbReference>
<evidence type="ECO:0000256" key="10">
    <source>
        <dbReference type="ARBA" id="ARBA00023136"/>
    </source>
</evidence>
<dbReference type="GO" id="GO:0006826">
    <property type="term" value="P:iron ion transport"/>
    <property type="evidence" value="ECO:0007669"/>
    <property type="project" value="UniProtKB-KW"/>
</dbReference>
<evidence type="ECO:0000256" key="9">
    <source>
        <dbReference type="ARBA" id="ARBA00023077"/>
    </source>
</evidence>
<keyword evidence="8" id="KW-0406">Ion transport</keyword>
<dbReference type="Gene3D" id="2.40.170.20">
    <property type="entry name" value="TonB-dependent receptor, beta-barrel domain"/>
    <property type="match status" value="2"/>
</dbReference>
<dbReference type="InterPro" id="IPR012910">
    <property type="entry name" value="Plug_dom"/>
</dbReference>
<keyword evidence="6" id="KW-0732">Signal</keyword>